<name>A8I5T9_AZOC5</name>
<dbReference type="Pfam" id="PF14415">
    <property type="entry name" value="DUF4424"/>
    <property type="match status" value="1"/>
</dbReference>
<reference evidence="3 4" key="6">
    <citation type="journal article" date="2011" name="Appl. Environ. Microbiol.">
        <title>Involvement of the azorhizobial chromosome partition gene (parA) in the onset of bacteroid differentiation during Sesbania rostrata stem nodule development.</title>
        <authorList>
            <person name="Liu CT."/>
            <person name="Lee KB."/>
            <person name="Wang YS."/>
            <person name="Peng MH."/>
            <person name="Lee KT."/>
            <person name="Suzuki S."/>
            <person name="Suzuki T."/>
            <person name="Oyaizu H."/>
        </authorList>
    </citation>
    <scope>NUCLEOTIDE SEQUENCE [LARGE SCALE GENOMIC DNA]</scope>
    <source>
        <strain evidence="4">ATCC 43989 / DSM 5975 / JCM 20966 / LMG 6465 / NBRC 14845 / NCIMB 13405 / ORS 571</strain>
    </source>
</reference>
<evidence type="ECO:0000256" key="1">
    <source>
        <dbReference type="SAM" id="SignalP"/>
    </source>
</evidence>
<dbReference type="AlphaFoldDB" id="A8I5T9"/>
<dbReference type="KEGG" id="azc:AZC_2320"/>
<dbReference type="HOGENOM" id="CLU_821050_0_0_5"/>
<sequence length="350" mass="38669">MIDNHKTFGRCTARLLIAGLLAAAAGTPALANDSTAALSAGGLIMVPNLDIEMASEDLFISEQEVRVRYVFRNTAKQDQTVLVAFPMPDITIRESLNITIPNDASDNFLDFKTTVDGKPVQTQLEQRALALEIDRTAMLRDLKIPLAPYLKQTQAALDALPQDKWKEFEALGLGMVDEYEAGKGPERHLAPQWTLKSTYYWSQTFPAGKALVVEHKYRPSVGMSAGTLIGLKLKDNEYAAEEQRQQMDQFCVDQAFLNGVSKASKASKNSGEVPFSDARIHYILQTGGNWSGGTIRDFKLTVDKGASENLVSFCGKDVKKISPTQFQMTAKDFYPARNLGILILKPYPKQ</sequence>
<dbReference type="Proteomes" id="UP000000270">
    <property type="component" value="Chromosome"/>
</dbReference>
<dbReference type="RefSeq" id="WP_012170847.1">
    <property type="nucleotide sequence ID" value="NC_009937.1"/>
</dbReference>
<dbReference type="Gene3D" id="2.60.40.3680">
    <property type="match status" value="1"/>
</dbReference>
<evidence type="ECO:0000259" key="2">
    <source>
        <dbReference type="Pfam" id="PF14415"/>
    </source>
</evidence>
<dbReference type="eggNOG" id="COG3693">
    <property type="taxonomic scope" value="Bacteria"/>
</dbReference>
<reference evidence="3 4" key="4">
    <citation type="journal article" date="2009" name="Appl. Environ. Microbiol.">
        <title>Comparative genome-wide transcriptional profiling of Azorhizobium caulinodans ORS571 grown under free-living and symbiotic conditions.</title>
        <authorList>
            <person name="Tsukada S."/>
            <person name="Aono T."/>
            <person name="Akiba N."/>
            <person name="Lee KB."/>
            <person name="Liu CT."/>
            <person name="Toyazaki H."/>
            <person name="Oyaizu H."/>
        </authorList>
    </citation>
    <scope>NUCLEOTIDE SEQUENCE [LARGE SCALE GENOMIC DNA]</scope>
    <source>
        <strain evidence="4">ATCC 43989 / DSM 5975 / JCM 20966 / LMG 6465 / NBRC 14845 / NCIMB 13405 / ORS 571</strain>
    </source>
</reference>
<accession>A8I5T9</accession>
<gene>
    <name evidence="3" type="ordered locus">AZC_2320</name>
</gene>
<keyword evidence="1" id="KW-0732">Signal</keyword>
<feature type="domain" description="DUF4424" evidence="2">
    <location>
        <begin position="31"/>
        <end position="342"/>
    </location>
</feature>
<reference evidence="4" key="2">
    <citation type="submission" date="2007-04" db="EMBL/GenBank/DDBJ databases">
        <title>Complete genome sequence of the nitrogen-fixing bacterium Azorhizobium caulinodans ORS571.</title>
        <authorList>
            <person name="Lee K.B."/>
            <person name="Backer P.D."/>
            <person name="Aono T."/>
            <person name="Liu C.T."/>
            <person name="Suzuki S."/>
            <person name="Suzuki T."/>
            <person name="Kaneko T."/>
            <person name="Yamada M."/>
            <person name="Tabata S."/>
            <person name="Kupfer D.M."/>
            <person name="Najar F.Z."/>
            <person name="Wiley G.B."/>
            <person name="Roe B."/>
            <person name="Binnewies T."/>
            <person name="Ussery D."/>
            <person name="Vereecke D."/>
            <person name="Gevers D."/>
            <person name="Holsters M."/>
            <person name="Oyaizu H."/>
        </authorList>
    </citation>
    <scope>NUCLEOTIDE SEQUENCE [LARGE SCALE GENOMIC DNA]</scope>
    <source>
        <strain evidence="4">ATCC 43989 / DSM 5975 / JCM 20966 / LMG 6465 / NBRC 14845 / NCIMB 13405 / ORS 571</strain>
    </source>
</reference>
<evidence type="ECO:0000313" key="3">
    <source>
        <dbReference type="EMBL" id="BAF88318.1"/>
    </source>
</evidence>
<protein>
    <recommendedName>
        <fullName evidence="2">DUF4424 domain-containing protein</fullName>
    </recommendedName>
</protein>
<proteinExistence type="predicted"/>
<feature type="chain" id="PRO_5002724233" description="DUF4424 domain-containing protein" evidence="1">
    <location>
        <begin position="32"/>
        <end position="350"/>
    </location>
</feature>
<dbReference type="EMBL" id="AP009384">
    <property type="protein sequence ID" value="BAF88318.1"/>
    <property type="molecule type" value="Genomic_DNA"/>
</dbReference>
<dbReference type="STRING" id="438753.AZC_2320"/>
<reference evidence="3 4" key="5">
    <citation type="journal article" date="2010" name="Appl. Environ. Microbiol.">
        <title>phrR-like gene praR of Azorhizobium caulinodans ORS571 is essential for symbiosis with Sesbania rostrata and is involved in expression of reb genes.</title>
        <authorList>
            <person name="Akiba N."/>
            <person name="Aono T."/>
            <person name="Toyazaki H."/>
            <person name="Sato S."/>
            <person name="Oyaizu H."/>
        </authorList>
    </citation>
    <scope>NUCLEOTIDE SEQUENCE [LARGE SCALE GENOMIC DNA]</scope>
    <source>
        <strain evidence="4">ATCC 43989 / DSM 5975 / JCM 20966 / LMG 6465 / NBRC 14845 / NCIMB 13405 / ORS 571</strain>
    </source>
</reference>
<reference evidence="3 4" key="3">
    <citation type="journal article" date="2008" name="BMC Genomics">
        <title>The genome of the versatile nitrogen fixer Azorhizobium caulinodans ORS571.</title>
        <authorList>
            <person name="Lee KB."/>
            <person name="Backer P.D."/>
            <person name="Aono T."/>
            <person name="Liu CT."/>
            <person name="Suzuki S."/>
            <person name="Suzuki T."/>
            <person name="Kaneko T."/>
            <person name="Yamada M."/>
            <person name="Tabata S."/>
            <person name="Kupfer D.M."/>
            <person name="Najar F.Z."/>
            <person name="Wiley G.B."/>
            <person name="Roe B."/>
            <person name="Binnewies T.T."/>
            <person name="Ussery D.W."/>
            <person name="D'Haeze W."/>
            <person name="Herder J.D."/>
            <person name="Gevers D."/>
            <person name="Vereecke D."/>
            <person name="Holsters M."/>
            <person name="Oyaizu H."/>
        </authorList>
    </citation>
    <scope>NUCLEOTIDE SEQUENCE [LARGE SCALE GENOMIC DNA]</scope>
    <source>
        <strain evidence="4">ATCC 43989 / DSM 5975 / JCM 20966 / LMG 6465 / NBRC 14845 / NCIMB 13405 / ORS 571</strain>
    </source>
</reference>
<reference evidence="3 4" key="1">
    <citation type="journal article" date="2007" name="Appl. Environ. Microbiol.">
        <title>Rhizobial factors required for stem nodule maturation and maintenance in Sesbania rostrata-Azorhizobium caulinodans ORS571 symbiosis.</title>
        <authorList>
            <person name="Suzuki S."/>
            <person name="Aono T."/>
            <person name="Lee KB."/>
            <person name="Suzuki T."/>
            <person name="Liu CT."/>
            <person name="Miwa H."/>
            <person name="Wakao S."/>
            <person name="Iki T."/>
            <person name="Oyaizu H."/>
        </authorList>
    </citation>
    <scope>NUCLEOTIDE SEQUENCE [LARGE SCALE GENOMIC DNA]</scope>
    <source>
        <strain evidence="4">ATCC 43989 / DSM 5975 / JCM 20966 / LMG 6465 / NBRC 14845 / NCIMB 13405 / ORS 571</strain>
    </source>
</reference>
<keyword evidence="4" id="KW-1185">Reference proteome</keyword>
<feature type="signal peptide" evidence="1">
    <location>
        <begin position="1"/>
        <end position="31"/>
    </location>
</feature>
<dbReference type="InterPro" id="IPR025538">
    <property type="entry name" value="DUF4424"/>
</dbReference>
<organism evidence="3 4">
    <name type="scientific">Azorhizobium caulinodans (strain ATCC 43989 / DSM 5975 / JCM 20966 / LMG 6465 / NBRC 14845 / NCIMB 13405 / ORS 571)</name>
    <dbReference type="NCBI Taxonomy" id="438753"/>
    <lineage>
        <taxon>Bacteria</taxon>
        <taxon>Pseudomonadati</taxon>
        <taxon>Pseudomonadota</taxon>
        <taxon>Alphaproteobacteria</taxon>
        <taxon>Hyphomicrobiales</taxon>
        <taxon>Xanthobacteraceae</taxon>
        <taxon>Azorhizobium</taxon>
    </lineage>
</organism>
<evidence type="ECO:0000313" key="4">
    <source>
        <dbReference type="Proteomes" id="UP000000270"/>
    </source>
</evidence>